<dbReference type="RefSeq" id="WP_234767751.1">
    <property type="nucleotide sequence ID" value="NZ_JAKEIP010000298.1"/>
</dbReference>
<reference evidence="1" key="1">
    <citation type="submission" date="2022-01" db="EMBL/GenBank/DDBJ databases">
        <title>Draft Genome Sequences of Seven Type Strains of the Genus Streptomyces.</title>
        <authorList>
            <person name="Aziz S."/>
            <person name="Coretto E."/>
            <person name="Chronakova A."/>
            <person name="Sproer C."/>
            <person name="Huber K."/>
            <person name="Nouioui I."/>
            <person name="Gross H."/>
        </authorList>
    </citation>
    <scope>NUCLEOTIDE SEQUENCE</scope>
    <source>
        <strain evidence="1">DSM 103493</strain>
    </source>
</reference>
<evidence type="ECO:0000313" key="1">
    <source>
        <dbReference type="EMBL" id="MCF1599372.1"/>
    </source>
</evidence>
<evidence type="ECO:0000313" key="2">
    <source>
        <dbReference type="Proteomes" id="UP001139384"/>
    </source>
</evidence>
<name>A0A9X1Q594_STRM4</name>
<gene>
    <name evidence="1" type="ORF">L0P92_38330</name>
</gene>
<proteinExistence type="predicted"/>
<accession>A0A9X1Q594</accession>
<protein>
    <submittedName>
        <fullName evidence="1">Uncharacterized protein</fullName>
    </submittedName>
</protein>
<dbReference type="EMBL" id="JAKEIP010000298">
    <property type="protein sequence ID" value="MCF1599372.1"/>
    <property type="molecule type" value="Genomic_DNA"/>
</dbReference>
<dbReference type="AlphaFoldDB" id="A0A9X1Q594"/>
<dbReference type="Proteomes" id="UP001139384">
    <property type="component" value="Unassembled WGS sequence"/>
</dbReference>
<keyword evidence="2" id="KW-1185">Reference proteome</keyword>
<comment type="caution">
    <text evidence="1">The sequence shown here is derived from an EMBL/GenBank/DDBJ whole genome shotgun (WGS) entry which is preliminary data.</text>
</comment>
<organism evidence="1 2">
    <name type="scientific">Streptomyces muensis</name>
    <dbReference type="NCBI Taxonomy" id="1077944"/>
    <lineage>
        <taxon>Bacteria</taxon>
        <taxon>Bacillati</taxon>
        <taxon>Actinomycetota</taxon>
        <taxon>Actinomycetes</taxon>
        <taxon>Kitasatosporales</taxon>
        <taxon>Streptomycetaceae</taxon>
        <taxon>Streptomyces</taxon>
    </lineage>
</organism>
<sequence length="95" mass="9434">MSGTWRPRSLGVDPATGKEAFVVARSGSTLEALADKHALETAAVLVAVVGAVLEAGEVSEVELAAFVAPLHAALEECVGMMVGGAVPYGGVAGGE</sequence>